<dbReference type="Proteomes" id="UP000325315">
    <property type="component" value="Unassembled WGS sequence"/>
</dbReference>
<protein>
    <submittedName>
        <fullName evidence="2">Rho GTPase-activating protein gacG-like</fullName>
    </submittedName>
</protein>
<dbReference type="EMBL" id="SMMG02000012">
    <property type="protein sequence ID" value="KAA3455247.1"/>
    <property type="molecule type" value="Genomic_DNA"/>
</dbReference>
<proteinExistence type="predicted"/>
<evidence type="ECO:0000256" key="1">
    <source>
        <dbReference type="SAM" id="MobiDB-lite"/>
    </source>
</evidence>
<keyword evidence="3" id="KW-1185">Reference proteome</keyword>
<dbReference type="PANTHER" id="PTHR33564">
    <property type="entry name" value="TRANSMEMBRANE PROTEIN"/>
    <property type="match status" value="1"/>
</dbReference>
<dbReference type="OrthoDB" id="1904110at2759"/>
<sequence length="129" mass="14606">MEAAGLVAVLAVSGSVVFIAHQLHKRLLSDFMKKIEFELCGSRKYKQKKRVGFADDVMREPSSNNKEYCKMNHSLSLPKLQGNKAAGEDDHQTDQAQAQAQQLLEMSNSMPLNRQVLYKGILQYKTRHI</sequence>
<evidence type="ECO:0000313" key="2">
    <source>
        <dbReference type="EMBL" id="KAA3455247.1"/>
    </source>
</evidence>
<feature type="region of interest" description="Disordered" evidence="1">
    <location>
        <begin position="79"/>
        <end position="102"/>
    </location>
</feature>
<dbReference type="PANTHER" id="PTHR33564:SF8">
    <property type="entry name" value="TRANSMEMBRANE PROTEIN"/>
    <property type="match status" value="1"/>
</dbReference>
<dbReference type="AlphaFoldDB" id="A0A5B6UEC7"/>
<reference evidence="3" key="1">
    <citation type="journal article" date="2019" name="Plant Biotechnol. J.">
        <title>Genome sequencing of the Australian wild diploid species Gossypium australe highlights disease resistance and delayed gland morphogenesis.</title>
        <authorList>
            <person name="Cai Y."/>
            <person name="Cai X."/>
            <person name="Wang Q."/>
            <person name="Wang P."/>
            <person name="Zhang Y."/>
            <person name="Cai C."/>
            <person name="Xu Y."/>
            <person name="Wang K."/>
            <person name="Zhou Z."/>
            <person name="Wang C."/>
            <person name="Geng S."/>
            <person name="Li B."/>
            <person name="Dong Q."/>
            <person name="Hou Y."/>
            <person name="Wang H."/>
            <person name="Ai P."/>
            <person name="Liu Z."/>
            <person name="Yi F."/>
            <person name="Sun M."/>
            <person name="An G."/>
            <person name="Cheng J."/>
            <person name="Zhang Y."/>
            <person name="Shi Q."/>
            <person name="Xie Y."/>
            <person name="Shi X."/>
            <person name="Chang Y."/>
            <person name="Huang F."/>
            <person name="Chen Y."/>
            <person name="Hong S."/>
            <person name="Mi L."/>
            <person name="Sun Q."/>
            <person name="Zhang L."/>
            <person name="Zhou B."/>
            <person name="Peng R."/>
            <person name="Zhang X."/>
            <person name="Liu F."/>
        </authorList>
    </citation>
    <scope>NUCLEOTIDE SEQUENCE [LARGE SCALE GENOMIC DNA]</scope>
    <source>
        <strain evidence="3">cv. PA1801</strain>
    </source>
</reference>
<accession>A0A5B6UEC7</accession>
<name>A0A5B6UEC7_9ROSI</name>
<gene>
    <name evidence="2" type="ORF">EPI10_018299</name>
</gene>
<evidence type="ECO:0000313" key="3">
    <source>
        <dbReference type="Proteomes" id="UP000325315"/>
    </source>
</evidence>
<organism evidence="2 3">
    <name type="scientific">Gossypium australe</name>
    <dbReference type="NCBI Taxonomy" id="47621"/>
    <lineage>
        <taxon>Eukaryota</taxon>
        <taxon>Viridiplantae</taxon>
        <taxon>Streptophyta</taxon>
        <taxon>Embryophyta</taxon>
        <taxon>Tracheophyta</taxon>
        <taxon>Spermatophyta</taxon>
        <taxon>Magnoliopsida</taxon>
        <taxon>eudicotyledons</taxon>
        <taxon>Gunneridae</taxon>
        <taxon>Pentapetalae</taxon>
        <taxon>rosids</taxon>
        <taxon>malvids</taxon>
        <taxon>Malvales</taxon>
        <taxon>Malvaceae</taxon>
        <taxon>Malvoideae</taxon>
        <taxon>Gossypium</taxon>
    </lineage>
</organism>
<comment type="caution">
    <text evidence="2">The sequence shown here is derived from an EMBL/GenBank/DDBJ whole genome shotgun (WGS) entry which is preliminary data.</text>
</comment>